<keyword evidence="3" id="KW-1185">Reference proteome</keyword>
<proteinExistence type="predicted"/>
<dbReference type="Proteomes" id="UP000001542">
    <property type="component" value="Unassembled WGS sequence"/>
</dbReference>
<dbReference type="Pfam" id="PF11929">
    <property type="entry name" value="DUF3447"/>
    <property type="match status" value="1"/>
</dbReference>
<reference evidence="2" key="1">
    <citation type="submission" date="2006-10" db="EMBL/GenBank/DDBJ databases">
        <authorList>
            <person name="Amadeo P."/>
            <person name="Zhao Q."/>
            <person name="Wortman J."/>
            <person name="Fraser-Liggett C."/>
            <person name="Carlton J."/>
        </authorList>
    </citation>
    <scope>NUCLEOTIDE SEQUENCE</scope>
    <source>
        <strain evidence="2">G3</strain>
    </source>
</reference>
<dbReference type="AlphaFoldDB" id="A2FWY6"/>
<dbReference type="KEGG" id="tva:4748274"/>
<dbReference type="VEuPathDB" id="TrichDB:TVAGG3_0033710"/>
<dbReference type="PANTHER" id="PTHR24182">
    <property type="entry name" value="ANKYRIN REPEAT AND SOCS BOX CONTAINING 4"/>
    <property type="match status" value="1"/>
</dbReference>
<sequence>MESSKLKKYDDFIEAYNNLYHIQSDESVEESFNLITTILISKYQLDLYALIMSLFVAVKCNYRSAKLYAKILNQICAKYSITSLPFKSLKTEALSVNLNINSSDIIQFELDTKRFPKENEIGFIIMHDKIDKFKTFVAEKSIKKIRISIPCHFEMLSIEACCYYGSVNIFSFLVSSMNIPISEKCLELAFIGGNTDIINECMKSRKVDYNCYYNIIQSHNDSFLDFVFERNLFEPKNINSKTLIQSQNLKFVFLQFKKNKNSIIP</sequence>
<evidence type="ECO:0000313" key="2">
    <source>
        <dbReference type="EMBL" id="EAX90587.1"/>
    </source>
</evidence>
<protein>
    <recommendedName>
        <fullName evidence="1">DUF3447 domain-containing protein</fullName>
    </recommendedName>
</protein>
<dbReference type="PANTHER" id="PTHR24182:SF13">
    <property type="entry name" value="LD18443P"/>
    <property type="match status" value="1"/>
</dbReference>
<dbReference type="VEuPathDB" id="TrichDB:TVAG_221300"/>
<accession>A2FWY6</accession>
<reference evidence="2" key="2">
    <citation type="journal article" date="2007" name="Science">
        <title>Draft genome sequence of the sexually transmitted pathogen Trichomonas vaginalis.</title>
        <authorList>
            <person name="Carlton J.M."/>
            <person name="Hirt R.P."/>
            <person name="Silva J.C."/>
            <person name="Delcher A.L."/>
            <person name="Schatz M."/>
            <person name="Zhao Q."/>
            <person name="Wortman J.R."/>
            <person name="Bidwell S.L."/>
            <person name="Alsmark U.C.M."/>
            <person name="Besteiro S."/>
            <person name="Sicheritz-Ponten T."/>
            <person name="Noel C.J."/>
            <person name="Dacks J.B."/>
            <person name="Foster P.G."/>
            <person name="Simillion C."/>
            <person name="Van de Peer Y."/>
            <person name="Miranda-Saavedra D."/>
            <person name="Barton G.J."/>
            <person name="Westrop G.D."/>
            <person name="Mueller S."/>
            <person name="Dessi D."/>
            <person name="Fiori P.L."/>
            <person name="Ren Q."/>
            <person name="Paulsen I."/>
            <person name="Zhang H."/>
            <person name="Bastida-Corcuera F.D."/>
            <person name="Simoes-Barbosa A."/>
            <person name="Brown M.T."/>
            <person name="Hayes R.D."/>
            <person name="Mukherjee M."/>
            <person name="Okumura C.Y."/>
            <person name="Schneider R."/>
            <person name="Smith A.J."/>
            <person name="Vanacova S."/>
            <person name="Villalvazo M."/>
            <person name="Haas B.J."/>
            <person name="Pertea M."/>
            <person name="Feldblyum T.V."/>
            <person name="Utterback T.R."/>
            <person name="Shu C.L."/>
            <person name="Osoegawa K."/>
            <person name="de Jong P.J."/>
            <person name="Hrdy I."/>
            <person name="Horvathova L."/>
            <person name="Zubacova Z."/>
            <person name="Dolezal P."/>
            <person name="Malik S.B."/>
            <person name="Logsdon J.M. Jr."/>
            <person name="Henze K."/>
            <person name="Gupta A."/>
            <person name="Wang C.C."/>
            <person name="Dunne R.L."/>
            <person name="Upcroft J.A."/>
            <person name="Upcroft P."/>
            <person name="White O."/>
            <person name="Salzberg S.L."/>
            <person name="Tang P."/>
            <person name="Chiu C.-H."/>
            <person name="Lee Y.-S."/>
            <person name="Embley T.M."/>
            <person name="Coombs G.H."/>
            <person name="Mottram J.C."/>
            <person name="Tachezy J."/>
            <person name="Fraser-Liggett C.M."/>
            <person name="Johnson P.J."/>
        </authorList>
    </citation>
    <scope>NUCLEOTIDE SEQUENCE [LARGE SCALE GENOMIC DNA]</scope>
    <source>
        <strain evidence="2">G3</strain>
    </source>
</reference>
<organism evidence="2 3">
    <name type="scientific">Trichomonas vaginalis (strain ATCC PRA-98 / G3)</name>
    <dbReference type="NCBI Taxonomy" id="412133"/>
    <lineage>
        <taxon>Eukaryota</taxon>
        <taxon>Metamonada</taxon>
        <taxon>Parabasalia</taxon>
        <taxon>Trichomonadida</taxon>
        <taxon>Trichomonadidae</taxon>
        <taxon>Trichomonas</taxon>
    </lineage>
</organism>
<dbReference type="EMBL" id="DS114096">
    <property type="protein sequence ID" value="EAX90587.1"/>
    <property type="molecule type" value="Genomic_DNA"/>
</dbReference>
<dbReference type="InterPro" id="IPR036770">
    <property type="entry name" value="Ankyrin_rpt-contain_sf"/>
</dbReference>
<evidence type="ECO:0000313" key="3">
    <source>
        <dbReference type="Proteomes" id="UP000001542"/>
    </source>
</evidence>
<name>A2FWY6_TRIV3</name>
<dbReference type="InterPro" id="IPR020683">
    <property type="entry name" value="DUF3447"/>
</dbReference>
<dbReference type="InParanoid" id="A2FWY6"/>
<dbReference type="SMR" id="A2FWY6"/>
<gene>
    <name evidence="2" type="ORF">TVAG_221300</name>
</gene>
<evidence type="ECO:0000259" key="1">
    <source>
        <dbReference type="Pfam" id="PF11929"/>
    </source>
</evidence>
<feature type="domain" description="DUF3447" evidence="1">
    <location>
        <begin position="178"/>
        <end position="254"/>
    </location>
</feature>
<dbReference type="RefSeq" id="XP_001303517.1">
    <property type="nucleotide sequence ID" value="XM_001303516.1"/>
</dbReference>
<dbReference type="SUPFAM" id="SSF48403">
    <property type="entry name" value="Ankyrin repeat"/>
    <property type="match status" value="1"/>
</dbReference>